<organism evidence="2 3">
    <name type="scientific">Rhodohalobacter mucosus</name>
    <dbReference type="NCBI Taxonomy" id="2079485"/>
    <lineage>
        <taxon>Bacteria</taxon>
        <taxon>Pseudomonadati</taxon>
        <taxon>Balneolota</taxon>
        <taxon>Balneolia</taxon>
        <taxon>Balneolales</taxon>
        <taxon>Balneolaceae</taxon>
        <taxon>Rhodohalobacter</taxon>
    </lineage>
</organism>
<feature type="transmembrane region" description="Helical" evidence="1">
    <location>
        <begin position="63"/>
        <end position="80"/>
    </location>
</feature>
<evidence type="ECO:0000313" key="2">
    <source>
        <dbReference type="EMBL" id="PWN07390.1"/>
    </source>
</evidence>
<feature type="transmembrane region" description="Helical" evidence="1">
    <location>
        <begin position="144"/>
        <end position="164"/>
    </location>
</feature>
<dbReference type="RefSeq" id="WP_109645036.1">
    <property type="nucleotide sequence ID" value="NZ_QGGB01000003.1"/>
</dbReference>
<feature type="transmembrane region" description="Helical" evidence="1">
    <location>
        <begin position="176"/>
        <end position="195"/>
    </location>
</feature>
<evidence type="ECO:0000313" key="3">
    <source>
        <dbReference type="Proteomes" id="UP000245533"/>
    </source>
</evidence>
<proteinExistence type="predicted"/>
<accession>A0A316TSJ9</accession>
<dbReference type="OrthoDB" id="1160166at2"/>
<sequence>MDSVNTKKLARISGVLYLIIIVCAGFSQGAVREVVIVSGDAAATARNILENTNLFNAGLMTDLIAFICDAGVSVLLYLLLKPVGKGLAMTAAAFRLIAHPAIGSLNLLNHFAALKVLESDGFAASFNPSQLQEFSLFFMELHNMGYLIAGAFFGIHCLLLGYLLYQSDLFPKVLGILLAAAAFGYLIESFGFIFFPEMKSTLGLIVGLSAGIGEVTLMLWLVIKGVRH</sequence>
<name>A0A316TSJ9_9BACT</name>
<feature type="transmembrane region" description="Helical" evidence="1">
    <location>
        <begin position="12"/>
        <end position="31"/>
    </location>
</feature>
<evidence type="ECO:0000256" key="1">
    <source>
        <dbReference type="SAM" id="Phobius"/>
    </source>
</evidence>
<keyword evidence="1" id="KW-0812">Transmembrane</keyword>
<feature type="transmembrane region" description="Helical" evidence="1">
    <location>
        <begin position="92"/>
        <end position="112"/>
    </location>
</feature>
<dbReference type="Proteomes" id="UP000245533">
    <property type="component" value="Unassembled WGS sequence"/>
</dbReference>
<reference evidence="2 3" key="1">
    <citation type="submission" date="2018-05" db="EMBL/GenBank/DDBJ databases">
        <title>Rhodohalobacter halophilus gen. nov., sp. nov., a moderately halophilic member of the family Balneolaceae.</title>
        <authorList>
            <person name="Liu Z.-W."/>
        </authorList>
    </citation>
    <scope>NUCLEOTIDE SEQUENCE [LARGE SCALE GENOMIC DNA]</scope>
    <source>
        <strain evidence="2 3">8A47</strain>
    </source>
</reference>
<dbReference type="InterPro" id="IPR025495">
    <property type="entry name" value="DUF4386"/>
</dbReference>
<dbReference type="AlphaFoldDB" id="A0A316TSJ9"/>
<keyword evidence="3" id="KW-1185">Reference proteome</keyword>
<dbReference type="Pfam" id="PF14329">
    <property type="entry name" value="DUF4386"/>
    <property type="match status" value="1"/>
</dbReference>
<dbReference type="EMBL" id="QGGB01000003">
    <property type="protein sequence ID" value="PWN07390.1"/>
    <property type="molecule type" value="Genomic_DNA"/>
</dbReference>
<comment type="caution">
    <text evidence="2">The sequence shown here is derived from an EMBL/GenBank/DDBJ whole genome shotgun (WGS) entry which is preliminary data.</text>
</comment>
<keyword evidence="1" id="KW-1133">Transmembrane helix</keyword>
<gene>
    <name evidence="2" type="ORF">DDZ15_03755</name>
</gene>
<keyword evidence="1" id="KW-0472">Membrane</keyword>
<protein>
    <submittedName>
        <fullName evidence="2">DUF4386 domain-containing protein</fullName>
    </submittedName>
</protein>
<feature type="transmembrane region" description="Helical" evidence="1">
    <location>
        <begin position="201"/>
        <end position="223"/>
    </location>
</feature>